<dbReference type="PANTHER" id="PTHR42901:SF1">
    <property type="entry name" value="ALCOHOL DEHYDROGENASE"/>
    <property type="match status" value="1"/>
</dbReference>
<dbReference type="Gene3D" id="3.40.50.720">
    <property type="entry name" value="NAD(P)-binding Rossmann-like Domain"/>
    <property type="match status" value="1"/>
</dbReference>
<accession>A0ABY4ET62</accession>
<evidence type="ECO:0000313" key="4">
    <source>
        <dbReference type="EMBL" id="UOQ47073.1"/>
    </source>
</evidence>
<keyword evidence="5" id="KW-1185">Reference proteome</keyword>
<dbReference type="PRINTS" id="PR00080">
    <property type="entry name" value="SDRFAMILY"/>
</dbReference>
<comment type="similarity">
    <text evidence="1 3">Belongs to the short-chain dehydrogenases/reductases (SDR) family.</text>
</comment>
<protein>
    <submittedName>
        <fullName evidence="4">SDR family oxidoreductase</fullName>
    </submittedName>
</protein>
<dbReference type="Pfam" id="PF00106">
    <property type="entry name" value="adh_short"/>
    <property type="match status" value="1"/>
</dbReference>
<keyword evidence="2" id="KW-0560">Oxidoreductase</keyword>
<dbReference type="EMBL" id="CP095072">
    <property type="protein sequence ID" value="UOQ47073.1"/>
    <property type="molecule type" value="Genomic_DNA"/>
</dbReference>
<dbReference type="InterPro" id="IPR036291">
    <property type="entry name" value="NAD(P)-bd_dom_sf"/>
</dbReference>
<dbReference type="PANTHER" id="PTHR42901">
    <property type="entry name" value="ALCOHOL DEHYDROGENASE"/>
    <property type="match status" value="1"/>
</dbReference>
<name>A0ABY4ET62_9BACI</name>
<evidence type="ECO:0000256" key="3">
    <source>
        <dbReference type="RuleBase" id="RU000363"/>
    </source>
</evidence>
<dbReference type="CDD" id="cd05233">
    <property type="entry name" value="SDR_c"/>
    <property type="match status" value="1"/>
</dbReference>
<evidence type="ECO:0000256" key="1">
    <source>
        <dbReference type="ARBA" id="ARBA00006484"/>
    </source>
</evidence>
<organism evidence="4 5">
    <name type="scientific">Gracilibacillus caseinilyticus</name>
    <dbReference type="NCBI Taxonomy" id="2932256"/>
    <lineage>
        <taxon>Bacteria</taxon>
        <taxon>Bacillati</taxon>
        <taxon>Bacillota</taxon>
        <taxon>Bacilli</taxon>
        <taxon>Bacillales</taxon>
        <taxon>Bacillaceae</taxon>
        <taxon>Gracilibacillus</taxon>
    </lineage>
</organism>
<evidence type="ECO:0000313" key="5">
    <source>
        <dbReference type="Proteomes" id="UP000831782"/>
    </source>
</evidence>
<sequence length="262" mass="29480">MKKRIIFITGATKGIGRNMALYFAKRNYIVIGAGRDEQLLNEVRQQLLTYSEEHRMVAMDVTKIEEVHTTLSYVLDTFGKIDVWINNAGSFQAIGPTWEVGSNEFTQDIMTNVIGTYHCSSVVTQAMLEQGTGKIINIIGGGSRTDFPYGNGYSTSKTAIARFTENLAVELSDTNVDVYAFEPGLNDTDMTMHIRNSEAGKQYLSKVSELFAEEKDVAAPVWIERILDDQVLAFQGRIITVDDEPDQLLETLDERQDYRLLR</sequence>
<dbReference type="RefSeq" id="WP_244715840.1">
    <property type="nucleotide sequence ID" value="NZ_CP095072.1"/>
</dbReference>
<proteinExistence type="inferred from homology"/>
<dbReference type="InterPro" id="IPR002347">
    <property type="entry name" value="SDR_fam"/>
</dbReference>
<dbReference type="PRINTS" id="PR00081">
    <property type="entry name" value="GDHRDH"/>
</dbReference>
<reference evidence="4 5" key="1">
    <citation type="submission" date="2022-04" db="EMBL/GenBank/DDBJ databases">
        <title>Gracilibacillus sp. isolated from saltern.</title>
        <authorList>
            <person name="Won M."/>
            <person name="Lee C.-M."/>
            <person name="Woen H.-Y."/>
            <person name="Kwon S.-W."/>
        </authorList>
    </citation>
    <scope>NUCLEOTIDE SEQUENCE [LARGE SCALE GENOMIC DNA]</scope>
    <source>
        <strain evidence="4 5">SSWR10-1</strain>
    </source>
</reference>
<evidence type="ECO:0000256" key="2">
    <source>
        <dbReference type="ARBA" id="ARBA00023002"/>
    </source>
</evidence>
<dbReference type="Proteomes" id="UP000831782">
    <property type="component" value="Chromosome"/>
</dbReference>
<gene>
    <name evidence="4" type="ORF">MUN88_13385</name>
</gene>
<dbReference type="SUPFAM" id="SSF51735">
    <property type="entry name" value="NAD(P)-binding Rossmann-fold domains"/>
    <property type="match status" value="1"/>
</dbReference>